<dbReference type="InterPro" id="IPR000352">
    <property type="entry name" value="Pep_chain_release_fac_I"/>
</dbReference>
<sequence length="138" mass="15371">MLQISRSVQLAEAEVEMTAIRAQGAGGQHVNKVSTAIQLRFDIHASSLPEFYKSRLLALQDQRISQSGVIVIKAQQYRSQEQNREDALARLLSLIRSVAQVAAKRVATKPSRSSQRKRLDGKSKRGQVKAGRGQVRDY</sequence>
<keyword evidence="5" id="KW-1185">Reference proteome</keyword>
<dbReference type="PANTHER" id="PTHR47814">
    <property type="entry name" value="PEPTIDYL-TRNA HYDROLASE ARFB"/>
    <property type="match status" value="1"/>
</dbReference>
<evidence type="ECO:0000256" key="1">
    <source>
        <dbReference type="ARBA" id="ARBA00010835"/>
    </source>
</evidence>
<evidence type="ECO:0000313" key="4">
    <source>
        <dbReference type="EMBL" id="MFB9887267.1"/>
    </source>
</evidence>
<organism evidence="4 5">
    <name type="scientific">Balneatrix alpica</name>
    <dbReference type="NCBI Taxonomy" id="75684"/>
    <lineage>
        <taxon>Bacteria</taxon>
        <taxon>Pseudomonadati</taxon>
        <taxon>Pseudomonadota</taxon>
        <taxon>Gammaproteobacteria</taxon>
        <taxon>Oceanospirillales</taxon>
        <taxon>Balneatrichaceae</taxon>
        <taxon>Balneatrix</taxon>
    </lineage>
</organism>
<dbReference type="EC" id="3.1.1.29" evidence="4"/>
<dbReference type="Pfam" id="PF00472">
    <property type="entry name" value="RF-1"/>
    <property type="match status" value="1"/>
</dbReference>
<feature type="region of interest" description="Disordered" evidence="2">
    <location>
        <begin position="105"/>
        <end position="138"/>
    </location>
</feature>
<accession>A0ABV5ZDA8</accession>
<reference evidence="4 5" key="1">
    <citation type="submission" date="2024-09" db="EMBL/GenBank/DDBJ databases">
        <authorList>
            <person name="Sun Q."/>
            <person name="Mori K."/>
        </authorList>
    </citation>
    <scope>NUCLEOTIDE SEQUENCE [LARGE SCALE GENOMIC DNA]</scope>
    <source>
        <strain evidence="4 5">ATCC 51285</strain>
    </source>
</reference>
<dbReference type="EMBL" id="JBHLZN010000004">
    <property type="protein sequence ID" value="MFB9887267.1"/>
    <property type="molecule type" value="Genomic_DNA"/>
</dbReference>
<evidence type="ECO:0000313" key="5">
    <source>
        <dbReference type="Proteomes" id="UP001589628"/>
    </source>
</evidence>
<dbReference type="InterPro" id="IPR045853">
    <property type="entry name" value="Pep_chain_release_fac_I_sf"/>
</dbReference>
<protein>
    <submittedName>
        <fullName evidence="4">Alternative ribosome rescue aminoacyl-tRNA hydrolase ArfB</fullName>
        <ecNumber evidence="4">3.1.1.29</ecNumber>
    </submittedName>
</protein>
<dbReference type="NCBIfam" id="NF006718">
    <property type="entry name" value="PRK09256.1"/>
    <property type="match status" value="1"/>
</dbReference>
<feature type="domain" description="Prokaryotic-type class I peptide chain release factors" evidence="3">
    <location>
        <begin position="21"/>
        <end position="37"/>
    </location>
</feature>
<comment type="similarity">
    <text evidence="1">Belongs to the prokaryotic/mitochondrial release factor family.</text>
</comment>
<keyword evidence="4" id="KW-0378">Hydrolase</keyword>
<name>A0ABV5ZDA8_9GAMM</name>
<dbReference type="PANTHER" id="PTHR47814:SF1">
    <property type="entry name" value="PEPTIDYL-TRNA HYDROLASE ARFB"/>
    <property type="match status" value="1"/>
</dbReference>
<comment type="caution">
    <text evidence="4">The sequence shown here is derived from an EMBL/GenBank/DDBJ whole genome shotgun (WGS) entry which is preliminary data.</text>
</comment>
<dbReference type="Gene3D" id="3.30.160.20">
    <property type="match status" value="1"/>
</dbReference>
<dbReference type="Proteomes" id="UP001589628">
    <property type="component" value="Unassembled WGS sequence"/>
</dbReference>
<gene>
    <name evidence="4" type="primary">arfB</name>
    <name evidence="4" type="ORF">ACFFLH_12680</name>
</gene>
<evidence type="ECO:0000256" key="2">
    <source>
        <dbReference type="SAM" id="MobiDB-lite"/>
    </source>
</evidence>
<evidence type="ECO:0000259" key="3">
    <source>
        <dbReference type="PROSITE" id="PS00745"/>
    </source>
</evidence>
<dbReference type="RefSeq" id="WP_027314146.1">
    <property type="nucleotide sequence ID" value="NZ_JBHLZN010000004.1"/>
</dbReference>
<proteinExistence type="inferred from homology"/>
<dbReference type="GO" id="GO:0004045">
    <property type="term" value="F:peptidyl-tRNA hydrolase activity"/>
    <property type="evidence" value="ECO:0007669"/>
    <property type="project" value="UniProtKB-EC"/>
</dbReference>
<dbReference type="PROSITE" id="PS00745">
    <property type="entry name" value="RF_PROK_I"/>
    <property type="match status" value="1"/>
</dbReference>
<dbReference type="SUPFAM" id="SSF75620">
    <property type="entry name" value="Release factor"/>
    <property type="match status" value="1"/>
</dbReference>